<proteinExistence type="predicted"/>
<keyword evidence="2" id="KW-0834">Unfolded protein response</keyword>
<evidence type="ECO:0000313" key="9">
    <source>
        <dbReference type="EMBL" id="KAF3214578.1"/>
    </source>
</evidence>
<name>A0A7C8QJW0_ORBOL</name>
<feature type="compositionally biased region" description="Basic and acidic residues" evidence="6">
    <location>
        <begin position="746"/>
        <end position="756"/>
    </location>
</feature>
<dbReference type="SUPFAM" id="SSF54236">
    <property type="entry name" value="Ubiquitin-like"/>
    <property type="match status" value="1"/>
</dbReference>
<dbReference type="Proteomes" id="UP000483672">
    <property type="component" value="Unassembled WGS sequence"/>
</dbReference>
<organism evidence="9 10">
    <name type="scientific">Orbilia oligospora</name>
    <name type="common">Nematode-trapping fungus</name>
    <name type="synonym">Arthrobotrys oligospora</name>
    <dbReference type="NCBI Taxonomy" id="2813651"/>
    <lineage>
        <taxon>Eukaryota</taxon>
        <taxon>Fungi</taxon>
        <taxon>Dikarya</taxon>
        <taxon>Ascomycota</taxon>
        <taxon>Pezizomycotina</taxon>
        <taxon>Orbiliomycetes</taxon>
        <taxon>Orbiliales</taxon>
        <taxon>Orbiliaceae</taxon>
        <taxon>Orbilia</taxon>
    </lineage>
</organism>
<feature type="chain" id="PRO_5028936977" description="UBX domain-containing protein 2" evidence="7">
    <location>
        <begin position="21"/>
        <end position="823"/>
    </location>
</feature>
<feature type="domain" description="UBX" evidence="8">
    <location>
        <begin position="610"/>
        <end position="690"/>
    </location>
</feature>
<evidence type="ECO:0000256" key="1">
    <source>
        <dbReference type="ARBA" id="ARBA00004406"/>
    </source>
</evidence>
<comment type="function">
    <text evidence="5">Involved in endoplasmic reticulum-associated protein degradation (ERAD). Acts as a platform to recruit both UBQLN1 and VCP to the ER during ERAD.</text>
</comment>
<dbReference type="EMBL" id="WIPF01000072">
    <property type="protein sequence ID" value="KAF3214578.1"/>
    <property type="molecule type" value="Genomic_DNA"/>
</dbReference>
<evidence type="ECO:0000256" key="2">
    <source>
        <dbReference type="ARBA" id="ARBA00023230"/>
    </source>
</evidence>
<dbReference type="Gene3D" id="3.10.20.90">
    <property type="entry name" value="Phosphatidylinositol 3-kinase Catalytic Subunit, Chain A, domain 1"/>
    <property type="match status" value="1"/>
</dbReference>
<feature type="compositionally biased region" description="Pro residues" evidence="6">
    <location>
        <begin position="441"/>
        <end position="454"/>
    </location>
</feature>
<dbReference type="Gene3D" id="3.40.30.10">
    <property type="entry name" value="Glutaredoxin"/>
    <property type="match status" value="1"/>
</dbReference>
<dbReference type="InterPro" id="IPR001012">
    <property type="entry name" value="UBX_dom"/>
</dbReference>
<feature type="compositionally biased region" description="Basic residues" evidence="6">
    <location>
        <begin position="228"/>
        <end position="240"/>
    </location>
</feature>
<dbReference type="PANTHER" id="PTHR46424:SF1">
    <property type="entry name" value="UBX DOMAIN-CONTAINING PROTEIN 4"/>
    <property type="match status" value="1"/>
</dbReference>
<comment type="subcellular location">
    <subcellularLocation>
        <location evidence="1">Endoplasmic reticulum membrane</location>
        <topology evidence="1">Peripheral membrane protein</topology>
    </subcellularLocation>
</comment>
<feature type="compositionally biased region" description="Low complexity" evidence="6">
    <location>
        <begin position="768"/>
        <end position="782"/>
    </location>
</feature>
<reference evidence="9 10" key="1">
    <citation type="submission" date="2019-06" db="EMBL/GenBank/DDBJ databases">
        <authorList>
            <person name="Palmer J.M."/>
        </authorList>
    </citation>
    <scope>NUCLEOTIDE SEQUENCE [LARGE SCALE GENOMIC DNA]</scope>
    <source>
        <strain evidence="9 10">TWF191</strain>
    </source>
</reference>
<evidence type="ECO:0000256" key="7">
    <source>
        <dbReference type="SAM" id="SignalP"/>
    </source>
</evidence>
<keyword evidence="7" id="KW-0732">Signal</keyword>
<feature type="compositionally biased region" description="Low complexity" evidence="6">
    <location>
        <begin position="455"/>
        <end position="466"/>
    </location>
</feature>
<feature type="compositionally biased region" description="Basic and acidic residues" evidence="6">
    <location>
        <begin position="812"/>
        <end position="823"/>
    </location>
</feature>
<dbReference type="Pfam" id="PF23187">
    <property type="entry name" value="UBX7_N"/>
    <property type="match status" value="1"/>
</dbReference>
<feature type="compositionally biased region" description="Basic and acidic residues" evidence="6">
    <location>
        <begin position="784"/>
        <end position="802"/>
    </location>
</feature>
<accession>A0A7C8QJW0</accession>
<dbReference type="PROSITE" id="PS50033">
    <property type="entry name" value="UBX"/>
    <property type="match status" value="1"/>
</dbReference>
<dbReference type="GO" id="GO:0036503">
    <property type="term" value="P:ERAD pathway"/>
    <property type="evidence" value="ECO:0007669"/>
    <property type="project" value="TreeGrafter"/>
</dbReference>
<dbReference type="AlphaFoldDB" id="A0A7C8QJW0"/>
<evidence type="ECO:0000256" key="3">
    <source>
        <dbReference type="ARBA" id="ARBA00038812"/>
    </source>
</evidence>
<evidence type="ECO:0000259" key="8">
    <source>
        <dbReference type="PROSITE" id="PS50033"/>
    </source>
</evidence>
<feature type="compositionally biased region" description="Low complexity" evidence="6">
    <location>
        <begin position="423"/>
        <end position="440"/>
    </location>
</feature>
<comment type="caution">
    <text evidence="9">The sequence shown here is derived from an EMBL/GenBank/DDBJ whole genome shotgun (WGS) entry which is preliminary data.</text>
</comment>
<dbReference type="InterPro" id="IPR029071">
    <property type="entry name" value="Ubiquitin-like_domsf"/>
</dbReference>
<feature type="region of interest" description="Disordered" evidence="6">
    <location>
        <begin position="510"/>
        <end position="548"/>
    </location>
</feature>
<feature type="region of interest" description="Disordered" evidence="6">
    <location>
        <begin position="419"/>
        <end position="488"/>
    </location>
</feature>
<dbReference type="GO" id="GO:0005789">
    <property type="term" value="C:endoplasmic reticulum membrane"/>
    <property type="evidence" value="ECO:0007669"/>
    <property type="project" value="UniProtKB-SubCell"/>
</dbReference>
<comment type="subunit">
    <text evidence="3">Directly interacts with VCP. Interacts with UBQLN1. Forms a complex with VCP and UBQLN1.</text>
</comment>
<evidence type="ECO:0000313" key="10">
    <source>
        <dbReference type="Proteomes" id="UP000483672"/>
    </source>
</evidence>
<evidence type="ECO:0000256" key="5">
    <source>
        <dbReference type="ARBA" id="ARBA00046062"/>
    </source>
</evidence>
<protein>
    <recommendedName>
        <fullName evidence="4">UBX domain-containing protein 2</fullName>
    </recommendedName>
</protein>
<evidence type="ECO:0000256" key="4">
    <source>
        <dbReference type="ARBA" id="ARBA00041575"/>
    </source>
</evidence>
<gene>
    <name evidence="9" type="ORF">TWF191_009753</name>
</gene>
<evidence type="ECO:0000256" key="6">
    <source>
        <dbReference type="SAM" id="MobiDB-lite"/>
    </source>
</evidence>
<dbReference type="SUPFAM" id="SSF52833">
    <property type="entry name" value="Thioredoxin-like"/>
    <property type="match status" value="1"/>
</dbReference>
<dbReference type="SMART" id="SM00166">
    <property type="entry name" value="UBX"/>
    <property type="match status" value="1"/>
</dbReference>
<dbReference type="CDD" id="cd01767">
    <property type="entry name" value="UBX"/>
    <property type="match status" value="1"/>
</dbReference>
<feature type="signal peptide" evidence="7">
    <location>
        <begin position="1"/>
        <end position="20"/>
    </location>
</feature>
<sequence>MVSFSKIFTLFTAIPSLLSAHPTSPNTGSHGILPKELAARWDGDIDHISWGDGWCVAFSRIPVYSRILWRLAQNVVGDFENSGLWYARAVGGKWTVEIKRVVVNNGYADGAYLWAAWSRLKDGTFVHNGGTYYVGEHSMASIGQFGGDGEEANRIEVWITTVTNWGPEFYQVLKRDEKEGGSGYGEFEYPAVKIDEKYLEEHVWKGPDPAYLKFLNETGTPTDLKAKPNPKPRTKTASKAGKKEKEKKNSLSKRAKYWDSCSADDDNMEYYNRAVDTSVQDSAIMSDSIFFSGRIEEAIQATVANQKPLACFVTDETDDSNLWENDYLSEDSVSTSLKTSAITVRLLKDSTEAVYLNAFCSITTYPTLLIIKNGGAGVNGLTVITNPISKEEFIEKISSTFSNLSAPASLLDGVNSSPSFPVATPADTTTTTAQTTTTTTSPPPQESTPTPTPTPSTSASTPASTSNSLPANTQFPPESDTGRRLASIQAQHRERIARLKSQREAAEIEAQKKRELARREDTQAMAAAAEVQKTRSNKQYADEQKKKKIEAEKERRRVLEQIKADREEMRIREANRKAIAAEAEAAEIAGSSTRNVAVDGEGKGKGKEVVRGGECNLAFRLFDGSRISHKFPVEATVEGDVRPWLDNNRTDSNHPYKLVVQSSSMSSKNIEGTSSSLSELGLYPSAILILKPVASSKVSSAFAPARRSASGVNNQQNFLIAFLLSIWLMIKTFLGLHNPASNVVVGEKKDRKKEKSGSNGGSEEDEGVTAASSASVSTPVVSRDVAKKRIRTLHDGDGDKRSAYYNGNQLDFEPKKKKETEEE</sequence>
<dbReference type="PANTHER" id="PTHR46424">
    <property type="entry name" value="UBX DOMAIN-CONTAINING PROTEIN 4"/>
    <property type="match status" value="1"/>
</dbReference>
<feature type="region of interest" description="Disordered" evidence="6">
    <location>
        <begin position="220"/>
        <end position="251"/>
    </location>
</feature>
<dbReference type="Pfam" id="PF00789">
    <property type="entry name" value="UBX"/>
    <property type="match status" value="1"/>
</dbReference>
<dbReference type="InterPro" id="IPR036249">
    <property type="entry name" value="Thioredoxin-like_sf"/>
</dbReference>
<feature type="region of interest" description="Disordered" evidence="6">
    <location>
        <begin position="745"/>
        <end position="823"/>
    </location>
</feature>
<feature type="compositionally biased region" description="Polar residues" evidence="6">
    <location>
        <begin position="467"/>
        <end position="476"/>
    </location>
</feature>
<feature type="compositionally biased region" description="Basic and acidic residues" evidence="6">
    <location>
        <begin position="510"/>
        <end position="522"/>
    </location>
</feature>
<dbReference type="GO" id="GO:0006986">
    <property type="term" value="P:response to unfolded protein"/>
    <property type="evidence" value="ECO:0007669"/>
    <property type="project" value="UniProtKB-KW"/>
</dbReference>